<reference evidence="3" key="1">
    <citation type="submission" date="2022-11" db="UniProtKB">
        <authorList>
            <consortium name="WormBaseParasite"/>
        </authorList>
    </citation>
    <scope>IDENTIFICATION</scope>
</reference>
<dbReference type="AlphaFoldDB" id="A0A914VXN0"/>
<feature type="signal peptide" evidence="1">
    <location>
        <begin position="1"/>
        <end position="19"/>
    </location>
</feature>
<name>A0A914VXN0_9BILA</name>
<proteinExistence type="predicted"/>
<dbReference type="Proteomes" id="UP000887566">
    <property type="component" value="Unplaced"/>
</dbReference>
<keyword evidence="2" id="KW-1185">Reference proteome</keyword>
<dbReference type="WBParaSite" id="PSAMB.scaffold2602size22314.g18444.t1">
    <property type="protein sequence ID" value="PSAMB.scaffold2602size22314.g18444.t1"/>
    <property type="gene ID" value="PSAMB.scaffold2602size22314.g18444"/>
</dbReference>
<accession>A0A914VXN0</accession>
<sequence>MLIYLVAVPLVMMACASEALENTFNCTATGNGIYGCLFKPEQKKSLTQFLGQLALHNMQKVTVILKKQKTIGCIKTSEWANIQAWIKLWTPPKAYIAVFKSLSKDQRTTIQQAAKNIYDEQLQKKAQAVYDVIIEKHNSLSEADRMTIFEWNNKCLETCGTIML</sequence>
<evidence type="ECO:0000313" key="2">
    <source>
        <dbReference type="Proteomes" id="UP000887566"/>
    </source>
</evidence>
<organism evidence="2 3">
    <name type="scientific">Plectus sambesii</name>
    <dbReference type="NCBI Taxonomy" id="2011161"/>
    <lineage>
        <taxon>Eukaryota</taxon>
        <taxon>Metazoa</taxon>
        <taxon>Ecdysozoa</taxon>
        <taxon>Nematoda</taxon>
        <taxon>Chromadorea</taxon>
        <taxon>Plectida</taxon>
        <taxon>Plectina</taxon>
        <taxon>Plectoidea</taxon>
        <taxon>Plectidae</taxon>
        <taxon>Plectus</taxon>
    </lineage>
</organism>
<feature type="chain" id="PRO_5037240911" evidence="1">
    <location>
        <begin position="20"/>
        <end position="164"/>
    </location>
</feature>
<protein>
    <submittedName>
        <fullName evidence="3">Uncharacterized protein</fullName>
    </submittedName>
</protein>
<keyword evidence="1" id="KW-0732">Signal</keyword>
<evidence type="ECO:0000256" key="1">
    <source>
        <dbReference type="SAM" id="SignalP"/>
    </source>
</evidence>
<evidence type="ECO:0000313" key="3">
    <source>
        <dbReference type="WBParaSite" id="PSAMB.scaffold2602size22314.g18444.t1"/>
    </source>
</evidence>